<evidence type="ECO:0000313" key="2">
    <source>
        <dbReference type="EMBL" id="KRN92766.1"/>
    </source>
</evidence>
<evidence type="ECO:0000313" key="3">
    <source>
        <dbReference type="Proteomes" id="UP000051529"/>
    </source>
</evidence>
<name>A0A0R2KTD9_LACAM</name>
<dbReference type="PANTHER" id="PTHR42831">
    <property type="entry name" value="FE-S PROTEIN MATURATION AUXILIARY FACTOR YITW"/>
    <property type="match status" value="1"/>
</dbReference>
<dbReference type="RefSeq" id="WP_013438082.1">
    <property type="nucleotide sequence ID" value="NZ_JQBQ01000004.1"/>
</dbReference>
<dbReference type="Proteomes" id="UP000051529">
    <property type="component" value="Unassembled WGS sequence"/>
</dbReference>
<reference evidence="2 3" key="1">
    <citation type="journal article" date="2015" name="Genome Announc.">
        <title>Expanding the biotechnology potential of lactobacilli through comparative genomics of 213 strains and associated genera.</title>
        <authorList>
            <person name="Sun Z."/>
            <person name="Harris H.M."/>
            <person name="McCann A."/>
            <person name="Guo C."/>
            <person name="Argimon S."/>
            <person name="Zhang W."/>
            <person name="Yang X."/>
            <person name="Jeffery I.B."/>
            <person name="Cooney J.C."/>
            <person name="Kagawa T.F."/>
            <person name="Liu W."/>
            <person name="Song Y."/>
            <person name="Salvetti E."/>
            <person name="Wrobel A."/>
            <person name="Rasinkangas P."/>
            <person name="Parkhill J."/>
            <person name="Rea M.C."/>
            <person name="O'Sullivan O."/>
            <person name="Ritari J."/>
            <person name="Douillard F.P."/>
            <person name="Paul Ross R."/>
            <person name="Yang R."/>
            <person name="Briner A.E."/>
            <person name="Felis G.E."/>
            <person name="de Vos W.M."/>
            <person name="Barrangou R."/>
            <person name="Klaenhammer T.R."/>
            <person name="Caufield P.W."/>
            <person name="Cui Y."/>
            <person name="Zhang H."/>
            <person name="O'Toole P.W."/>
        </authorList>
    </citation>
    <scope>NUCLEOTIDE SEQUENCE [LARGE SCALE GENOMIC DNA]</scope>
    <source>
        <strain evidence="2 3">DSM 16698</strain>
    </source>
</reference>
<dbReference type="GeneID" id="66523982"/>
<sequence length="107" mass="12072">MYEDSLSSKEKEVFEALKNVIDPELGVSLVDLGLIYSVEVDDQNVCHINWTLTTMGCPIIELLQDMIKKAALQVDGVKDCEAKLVYYPQWTPKMMSQVARLTLGIHL</sequence>
<organism evidence="2 3">
    <name type="scientific">Lactobacillus amylovorus subsp. animalium DSM 16698</name>
    <dbReference type="NCBI Taxonomy" id="695563"/>
    <lineage>
        <taxon>Bacteria</taxon>
        <taxon>Bacillati</taxon>
        <taxon>Bacillota</taxon>
        <taxon>Bacilli</taxon>
        <taxon>Lactobacillales</taxon>
        <taxon>Lactobacillaceae</taxon>
        <taxon>Lactobacillus</taxon>
        <taxon>Lactobacillus amylovorus subsp. animalium</taxon>
    </lineage>
</organism>
<dbReference type="Pfam" id="PF01883">
    <property type="entry name" value="FeS_assembly_P"/>
    <property type="match status" value="1"/>
</dbReference>
<evidence type="ECO:0000259" key="1">
    <source>
        <dbReference type="Pfam" id="PF01883"/>
    </source>
</evidence>
<dbReference type="PATRIC" id="fig|695563.3.peg.1216"/>
<proteinExistence type="predicted"/>
<dbReference type="InterPro" id="IPR034904">
    <property type="entry name" value="FSCA_dom_sf"/>
</dbReference>
<accession>A0A0R2KTD9</accession>
<dbReference type="InterPro" id="IPR002744">
    <property type="entry name" value="MIP18-like"/>
</dbReference>
<dbReference type="PANTHER" id="PTHR42831:SF1">
    <property type="entry name" value="FE-S PROTEIN MATURATION AUXILIARY FACTOR YITW"/>
    <property type="match status" value="1"/>
</dbReference>
<gene>
    <name evidence="2" type="ORF">IV44_GL001164</name>
</gene>
<feature type="domain" description="MIP18 family-like" evidence="1">
    <location>
        <begin position="10"/>
        <end position="83"/>
    </location>
</feature>
<comment type="caution">
    <text evidence="2">The sequence shown here is derived from an EMBL/GenBank/DDBJ whole genome shotgun (WGS) entry which is preliminary data.</text>
</comment>
<dbReference type="EMBL" id="JQBQ01000004">
    <property type="protein sequence ID" value="KRN92766.1"/>
    <property type="molecule type" value="Genomic_DNA"/>
</dbReference>
<protein>
    <recommendedName>
        <fullName evidence="1">MIP18 family-like domain-containing protein</fullName>
    </recommendedName>
</protein>
<dbReference type="Gene3D" id="3.30.300.130">
    <property type="entry name" value="Fe-S cluster assembly (FSCA)"/>
    <property type="match status" value="1"/>
</dbReference>
<dbReference type="SUPFAM" id="SSF117916">
    <property type="entry name" value="Fe-S cluster assembly (FSCA) domain-like"/>
    <property type="match status" value="1"/>
</dbReference>
<dbReference type="AlphaFoldDB" id="A0A0R2KTD9"/>
<dbReference type="InterPro" id="IPR052339">
    <property type="entry name" value="Fe-S_Maturation_MIP18"/>
</dbReference>